<protein>
    <submittedName>
        <fullName evidence="1">Uncharacterized protein</fullName>
    </submittedName>
</protein>
<dbReference type="Proteomes" id="UP001159363">
    <property type="component" value="Chromosome 2"/>
</dbReference>
<sequence length="169" mass="18996">MTAAQANRVRFPPGSLSDFRMWESCWPMPLVGGFSWGLRFPHPFIPTLLHTHLISPASALKTSMLTHSIKCVSFRSSVRIRHRGTLALARRGGEIMPRSTITWPVIKWVGKLLRKWVSCGAGLRALSWLRALKKCTEVVTSSKDYFNSNEGHECIPECHLSPRPRATSS</sequence>
<dbReference type="EMBL" id="JARBHB010000002">
    <property type="protein sequence ID" value="KAJ8893718.1"/>
    <property type="molecule type" value="Genomic_DNA"/>
</dbReference>
<reference evidence="1 2" key="1">
    <citation type="submission" date="2023-02" db="EMBL/GenBank/DDBJ databases">
        <title>LHISI_Scaffold_Assembly.</title>
        <authorList>
            <person name="Stuart O.P."/>
            <person name="Cleave R."/>
            <person name="Magrath M.J.L."/>
            <person name="Mikheyev A.S."/>
        </authorList>
    </citation>
    <scope>NUCLEOTIDE SEQUENCE [LARGE SCALE GENOMIC DNA]</scope>
    <source>
        <strain evidence="1">Daus_M_001</strain>
        <tissue evidence="1">Leg muscle</tissue>
    </source>
</reference>
<name>A0ABQ9IAM2_9NEOP</name>
<evidence type="ECO:0000313" key="1">
    <source>
        <dbReference type="EMBL" id="KAJ8893718.1"/>
    </source>
</evidence>
<organism evidence="1 2">
    <name type="scientific">Dryococelus australis</name>
    <dbReference type="NCBI Taxonomy" id="614101"/>
    <lineage>
        <taxon>Eukaryota</taxon>
        <taxon>Metazoa</taxon>
        <taxon>Ecdysozoa</taxon>
        <taxon>Arthropoda</taxon>
        <taxon>Hexapoda</taxon>
        <taxon>Insecta</taxon>
        <taxon>Pterygota</taxon>
        <taxon>Neoptera</taxon>
        <taxon>Polyneoptera</taxon>
        <taxon>Phasmatodea</taxon>
        <taxon>Verophasmatodea</taxon>
        <taxon>Anareolatae</taxon>
        <taxon>Phasmatidae</taxon>
        <taxon>Eurycanthinae</taxon>
        <taxon>Dryococelus</taxon>
    </lineage>
</organism>
<gene>
    <name evidence="1" type="ORF">PR048_006318</name>
</gene>
<keyword evidence="2" id="KW-1185">Reference proteome</keyword>
<comment type="caution">
    <text evidence="1">The sequence shown here is derived from an EMBL/GenBank/DDBJ whole genome shotgun (WGS) entry which is preliminary data.</text>
</comment>
<proteinExistence type="predicted"/>
<accession>A0ABQ9IAM2</accession>
<evidence type="ECO:0000313" key="2">
    <source>
        <dbReference type="Proteomes" id="UP001159363"/>
    </source>
</evidence>